<protein>
    <submittedName>
        <fullName evidence="1">Uncharacterized protein</fullName>
    </submittedName>
</protein>
<organism evidence="1 2">
    <name type="scientific">Stylosanthes scabra</name>
    <dbReference type="NCBI Taxonomy" id="79078"/>
    <lineage>
        <taxon>Eukaryota</taxon>
        <taxon>Viridiplantae</taxon>
        <taxon>Streptophyta</taxon>
        <taxon>Embryophyta</taxon>
        <taxon>Tracheophyta</taxon>
        <taxon>Spermatophyta</taxon>
        <taxon>Magnoliopsida</taxon>
        <taxon>eudicotyledons</taxon>
        <taxon>Gunneridae</taxon>
        <taxon>Pentapetalae</taxon>
        <taxon>rosids</taxon>
        <taxon>fabids</taxon>
        <taxon>Fabales</taxon>
        <taxon>Fabaceae</taxon>
        <taxon>Papilionoideae</taxon>
        <taxon>50 kb inversion clade</taxon>
        <taxon>dalbergioids sensu lato</taxon>
        <taxon>Dalbergieae</taxon>
        <taxon>Pterocarpus clade</taxon>
        <taxon>Stylosanthes</taxon>
    </lineage>
</organism>
<reference evidence="1 2" key="1">
    <citation type="journal article" date="2023" name="Plants (Basel)">
        <title>Bridging the Gap: Combining Genomics and Transcriptomics Approaches to Understand Stylosanthes scabra, an Orphan Legume from the Brazilian Caatinga.</title>
        <authorList>
            <person name="Ferreira-Neto J.R.C."/>
            <person name="da Silva M.D."/>
            <person name="Binneck E."/>
            <person name="de Melo N.F."/>
            <person name="da Silva R.H."/>
            <person name="de Melo A.L.T.M."/>
            <person name="Pandolfi V."/>
            <person name="Bustamante F.O."/>
            <person name="Brasileiro-Vidal A.C."/>
            <person name="Benko-Iseppon A.M."/>
        </authorList>
    </citation>
    <scope>NUCLEOTIDE SEQUENCE [LARGE SCALE GENOMIC DNA]</scope>
    <source>
        <tissue evidence="1">Leaves</tissue>
    </source>
</reference>
<sequence>EMDTLSVDDEGSDTEDLLLNSAGSIGRVNFVRLSVDAAKKYVFSDLDVAYAMHLGGSIDFR</sequence>
<name>A0ABU6VW97_9FABA</name>
<proteinExistence type="predicted"/>
<comment type="caution">
    <text evidence="1">The sequence shown here is derived from an EMBL/GenBank/DDBJ whole genome shotgun (WGS) entry which is preliminary data.</text>
</comment>
<feature type="non-terminal residue" evidence="1">
    <location>
        <position position="1"/>
    </location>
</feature>
<keyword evidence="2" id="KW-1185">Reference proteome</keyword>
<gene>
    <name evidence="1" type="ORF">PIB30_094003</name>
</gene>
<accession>A0ABU6VW97</accession>
<evidence type="ECO:0000313" key="1">
    <source>
        <dbReference type="EMBL" id="MED6177040.1"/>
    </source>
</evidence>
<dbReference type="Proteomes" id="UP001341840">
    <property type="component" value="Unassembled WGS sequence"/>
</dbReference>
<evidence type="ECO:0000313" key="2">
    <source>
        <dbReference type="Proteomes" id="UP001341840"/>
    </source>
</evidence>
<dbReference type="EMBL" id="JASCZI010153078">
    <property type="protein sequence ID" value="MED6177040.1"/>
    <property type="molecule type" value="Genomic_DNA"/>
</dbReference>